<dbReference type="GO" id="GO:0009251">
    <property type="term" value="P:glucan catabolic process"/>
    <property type="evidence" value="ECO:0007669"/>
    <property type="project" value="TreeGrafter"/>
</dbReference>
<sequence length="103" mass="11071">GRAWEGFGPGPYLAGVFMNASVVGVQSTGVQACSKHMIGNEQETHRTSTTLENGTVIDAISSDIDDRTLHELYLWPFADAIKAGTSTVMCSYNQVSIARVTAY</sequence>
<dbReference type="Pfam" id="PF00933">
    <property type="entry name" value="Glyco_hydro_3"/>
    <property type="match status" value="1"/>
</dbReference>
<dbReference type="PANTHER" id="PTHR42715:SF12">
    <property type="entry name" value="BETA-GLUCOSIDASE G-RELATED"/>
    <property type="match status" value="1"/>
</dbReference>
<dbReference type="InterPro" id="IPR036962">
    <property type="entry name" value="Glyco_hydro_3_N_sf"/>
</dbReference>
<dbReference type="GO" id="GO:0008422">
    <property type="term" value="F:beta-glucosidase activity"/>
    <property type="evidence" value="ECO:0007669"/>
    <property type="project" value="UniProtKB-EC"/>
</dbReference>
<evidence type="ECO:0000256" key="8">
    <source>
        <dbReference type="ARBA" id="ARBA00022801"/>
    </source>
</evidence>
<comment type="similarity">
    <text evidence="4">Belongs to the glycosyl hydrolase 3 family.</text>
</comment>
<evidence type="ECO:0000256" key="3">
    <source>
        <dbReference type="ARBA" id="ARBA00004987"/>
    </source>
</evidence>
<feature type="domain" description="Glycoside hydrolase family 3 N-terminal" evidence="12">
    <location>
        <begin position="2"/>
        <end position="96"/>
    </location>
</feature>
<evidence type="ECO:0000256" key="6">
    <source>
        <dbReference type="ARBA" id="ARBA00022525"/>
    </source>
</evidence>
<dbReference type="RefSeq" id="XP_045960140.1">
    <property type="nucleotide sequence ID" value="XM_046097679.1"/>
</dbReference>
<dbReference type="EC" id="3.2.1.21" evidence="5"/>
<reference evidence="13" key="1">
    <citation type="journal article" date="2021" name="Nat. Commun.">
        <title>Genetic determinants of endophytism in the Arabidopsis root mycobiome.</title>
        <authorList>
            <person name="Mesny F."/>
            <person name="Miyauchi S."/>
            <person name="Thiergart T."/>
            <person name="Pickel B."/>
            <person name="Atanasova L."/>
            <person name="Karlsson M."/>
            <person name="Huettel B."/>
            <person name="Barry K.W."/>
            <person name="Haridas S."/>
            <person name="Chen C."/>
            <person name="Bauer D."/>
            <person name="Andreopoulos W."/>
            <person name="Pangilinan J."/>
            <person name="LaButti K."/>
            <person name="Riley R."/>
            <person name="Lipzen A."/>
            <person name="Clum A."/>
            <person name="Drula E."/>
            <person name="Henrissat B."/>
            <person name="Kohler A."/>
            <person name="Grigoriev I.V."/>
            <person name="Martin F.M."/>
            <person name="Hacquard S."/>
        </authorList>
    </citation>
    <scope>NUCLEOTIDE SEQUENCE</scope>
    <source>
        <strain evidence="13">MPI-SDFR-AT-0073</strain>
    </source>
</reference>
<dbReference type="EMBL" id="JAGPXC010000003">
    <property type="protein sequence ID" value="KAH6655875.1"/>
    <property type="molecule type" value="Genomic_DNA"/>
</dbReference>
<keyword evidence="8 13" id="KW-0378">Hydrolase</keyword>
<dbReference type="Proteomes" id="UP000758603">
    <property type="component" value="Unassembled WGS sequence"/>
</dbReference>
<evidence type="ECO:0000259" key="12">
    <source>
        <dbReference type="Pfam" id="PF00933"/>
    </source>
</evidence>
<evidence type="ECO:0000313" key="14">
    <source>
        <dbReference type="Proteomes" id="UP000758603"/>
    </source>
</evidence>
<comment type="caution">
    <text evidence="13">The sequence shown here is derived from an EMBL/GenBank/DDBJ whole genome shotgun (WGS) entry which is preliminary data.</text>
</comment>
<dbReference type="SUPFAM" id="SSF51445">
    <property type="entry name" value="(Trans)glycosidases"/>
    <property type="match status" value="1"/>
</dbReference>
<dbReference type="Gene3D" id="3.20.20.300">
    <property type="entry name" value="Glycoside hydrolase, family 3, N-terminal domain"/>
    <property type="match status" value="1"/>
</dbReference>
<dbReference type="GeneID" id="70126571"/>
<name>A0A9P8UPD7_9PEZI</name>
<keyword evidence="10" id="KW-0326">Glycosidase</keyword>
<evidence type="ECO:0000256" key="4">
    <source>
        <dbReference type="ARBA" id="ARBA00005336"/>
    </source>
</evidence>
<proteinExistence type="inferred from homology"/>
<evidence type="ECO:0000256" key="1">
    <source>
        <dbReference type="ARBA" id="ARBA00000448"/>
    </source>
</evidence>
<evidence type="ECO:0000256" key="5">
    <source>
        <dbReference type="ARBA" id="ARBA00012744"/>
    </source>
</evidence>
<feature type="non-terminal residue" evidence="13">
    <location>
        <position position="1"/>
    </location>
</feature>
<comment type="subcellular location">
    <subcellularLocation>
        <location evidence="2">Secreted</location>
    </subcellularLocation>
</comment>
<evidence type="ECO:0000256" key="10">
    <source>
        <dbReference type="ARBA" id="ARBA00023295"/>
    </source>
</evidence>
<evidence type="ECO:0000313" key="13">
    <source>
        <dbReference type="EMBL" id="KAH6655875.1"/>
    </source>
</evidence>
<accession>A0A9P8UPD7</accession>
<dbReference type="InterPro" id="IPR017853">
    <property type="entry name" value="GH"/>
</dbReference>
<comment type="function">
    <text evidence="11">Beta-glucosidases are one of a number of cellulolytic enzymes involved in the degradation of cellulosic biomass. Catalyzes the last step releasing glucose from the inhibitory cellobiose.</text>
</comment>
<gene>
    <name evidence="13" type="ORF">BKA67DRAFT_514904</name>
</gene>
<keyword evidence="6" id="KW-0964">Secreted</keyword>
<evidence type="ECO:0000256" key="2">
    <source>
        <dbReference type="ARBA" id="ARBA00004613"/>
    </source>
</evidence>
<comment type="catalytic activity">
    <reaction evidence="1">
        <text>Hydrolysis of terminal, non-reducing beta-D-glucosyl residues with release of beta-D-glucose.</text>
        <dbReference type="EC" id="3.2.1.21"/>
    </reaction>
</comment>
<evidence type="ECO:0000256" key="11">
    <source>
        <dbReference type="ARBA" id="ARBA00024983"/>
    </source>
</evidence>
<dbReference type="GO" id="GO:0005576">
    <property type="term" value="C:extracellular region"/>
    <property type="evidence" value="ECO:0007669"/>
    <property type="project" value="UniProtKB-SubCell"/>
</dbReference>
<keyword evidence="7" id="KW-0732">Signal</keyword>
<dbReference type="InterPro" id="IPR050288">
    <property type="entry name" value="Cellulose_deg_GH3"/>
</dbReference>
<evidence type="ECO:0000256" key="7">
    <source>
        <dbReference type="ARBA" id="ARBA00022729"/>
    </source>
</evidence>
<dbReference type="PANTHER" id="PTHR42715">
    <property type="entry name" value="BETA-GLUCOSIDASE"/>
    <property type="match status" value="1"/>
</dbReference>
<evidence type="ECO:0000256" key="9">
    <source>
        <dbReference type="ARBA" id="ARBA00023180"/>
    </source>
</evidence>
<dbReference type="AlphaFoldDB" id="A0A9P8UPD7"/>
<dbReference type="InterPro" id="IPR001764">
    <property type="entry name" value="Glyco_hydro_3_N"/>
</dbReference>
<comment type="pathway">
    <text evidence="3">Glycan metabolism; cellulose degradation.</text>
</comment>
<keyword evidence="14" id="KW-1185">Reference proteome</keyword>
<keyword evidence="9" id="KW-0325">Glycoprotein</keyword>
<dbReference type="OrthoDB" id="416222at2759"/>
<protein>
    <recommendedName>
        <fullName evidence="5">beta-glucosidase</fullName>
        <ecNumber evidence="5">3.2.1.21</ecNumber>
    </recommendedName>
</protein>
<organism evidence="13 14">
    <name type="scientific">Truncatella angustata</name>
    <dbReference type="NCBI Taxonomy" id="152316"/>
    <lineage>
        <taxon>Eukaryota</taxon>
        <taxon>Fungi</taxon>
        <taxon>Dikarya</taxon>
        <taxon>Ascomycota</taxon>
        <taxon>Pezizomycotina</taxon>
        <taxon>Sordariomycetes</taxon>
        <taxon>Xylariomycetidae</taxon>
        <taxon>Amphisphaeriales</taxon>
        <taxon>Sporocadaceae</taxon>
        <taxon>Truncatella</taxon>
    </lineage>
</organism>